<dbReference type="SUPFAM" id="SSF55874">
    <property type="entry name" value="ATPase domain of HSP90 chaperone/DNA topoisomerase II/histidine kinase"/>
    <property type="match status" value="1"/>
</dbReference>
<dbReference type="SMART" id="SM00387">
    <property type="entry name" value="HATPase_c"/>
    <property type="match status" value="1"/>
</dbReference>
<evidence type="ECO:0000256" key="6">
    <source>
        <dbReference type="SAM" id="SignalP"/>
    </source>
</evidence>
<dbReference type="GO" id="GO:0000155">
    <property type="term" value="F:phosphorelay sensor kinase activity"/>
    <property type="evidence" value="ECO:0007669"/>
    <property type="project" value="InterPro"/>
</dbReference>
<dbReference type="Gene3D" id="3.30.565.10">
    <property type="entry name" value="Histidine kinase-like ATPase, C-terminal domain"/>
    <property type="match status" value="1"/>
</dbReference>
<evidence type="ECO:0000256" key="5">
    <source>
        <dbReference type="SAM" id="Phobius"/>
    </source>
</evidence>
<dbReference type="InterPro" id="IPR003661">
    <property type="entry name" value="HisK_dim/P_dom"/>
</dbReference>
<evidence type="ECO:0000256" key="4">
    <source>
        <dbReference type="ARBA" id="ARBA00023012"/>
    </source>
</evidence>
<dbReference type="SUPFAM" id="SSF48452">
    <property type="entry name" value="TPR-like"/>
    <property type="match status" value="1"/>
</dbReference>
<feature type="chain" id="PRO_5030580862" description="histidine kinase" evidence="6">
    <location>
        <begin position="26"/>
        <end position="791"/>
    </location>
</feature>
<dbReference type="Gene3D" id="3.40.50.2300">
    <property type="match status" value="1"/>
</dbReference>
<comment type="catalytic activity">
    <reaction evidence="1">
        <text>ATP + protein L-histidine = ADP + protein N-phospho-L-histidine.</text>
        <dbReference type="EC" id="2.7.13.3"/>
    </reaction>
</comment>
<dbReference type="Gene3D" id="1.10.287.130">
    <property type="match status" value="1"/>
</dbReference>
<dbReference type="EC" id="2.7.13.3" evidence="2"/>
<dbReference type="InterPro" id="IPR003594">
    <property type="entry name" value="HATPase_dom"/>
</dbReference>
<dbReference type="PANTHER" id="PTHR45339:SF1">
    <property type="entry name" value="HYBRID SIGNAL TRANSDUCTION HISTIDINE KINASE J"/>
    <property type="match status" value="1"/>
</dbReference>
<dbReference type="SUPFAM" id="SSF47384">
    <property type="entry name" value="Homodimeric domain of signal transducing histidine kinase"/>
    <property type="match status" value="1"/>
</dbReference>
<dbReference type="InterPro" id="IPR019734">
    <property type="entry name" value="TPR_rpt"/>
</dbReference>
<dbReference type="Pfam" id="PF00512">
    <property type="entry name" value="HisKA"/>
    <property type="match status" value="1"/>
</dbReference>
<evidence type="ECO:0000256" key="2">
    <source>
        <dbReference type="ARBA" id="ARBA00012438"/>
    </source>
</evidence>
<dbReference type="InterPro" id="IPR036890">
    <property type="entry name" value="HATPase_C_sf"/>
</dbReference>
<dbReference type="AlphaFoldDB" id="A0A7X0JAX4"/>
<feature type="domain" description="Histidine kinase" evidence="7">
    <location>
        <begin position="444"/>
        <end position="660"/>
    </location>
</feature>
<evidence type="ECO:0000313" key="9">
    <source>
        <dbReference type="Proteomes" id="UP000522313"/>
    </source>
</evidence>
<dbReference type="EMBL" id="JACHBT010000004">
    <property type="protein sequence ID" value="MBB6503925.1"/>
    <property type="molecule type" value="Genomic_DNA"/>
</dbReference>
<gene>
    <name evidence="8" type="ORF">F4693_000883</name>
</gene>
<dbReference type="SMART" id="SM00028">
    <property type="entry name" value="TPR"/>
    <property type="match status" value="2"/>
</dbReference>
<dbReference type="InterPro" id="IPR005467">
    <property type="entry name" value="His_kinase_dom"/>
</dbReference>
<dbReference type="PRINTS" id="PR00344">
    <property type="entry name" value="BCTRLSENSOR"/>
</dbReference>
<dbReference type="InterPro" id="IPR036097">
    <property type="entry name" value="HisK_dim/P_sf"/>
</dbReference>
<dbReference type="PANTHER" id="PTHR45339">
    <property type="entry name" value="HYBRID SIGNAL TRANSDUCTION HISTIDINE KINASE J"/>
    <property type="match status" value="1"/>
</dbReference>
<keyword evidence="4" id="KW-0902">Two-component regulatory system</keyword>
<dbReference type="Pfam" id="PF02518">
    <property type="entry name" value="HATPase_c"/>
    <property type="match status" value="1"/>
</dbReference>
<keyword evidence="5" id="KW-0812">Transmembrane</keyword>
<dbReference type="SUPFAM" id="SSF52172">
    <property type="entry name" value="CheY-like"/>
    <property type="match status" value="1"/>
</dbReference>
<evidence type="ECO:0000256" key="3">
    <source>
        <dbReference type="ARBA" id="ARBA00022553"/>
    </source>
</evidence>
<reference evidence="8 9" key="2">
    <citation type="submission" date="2020-08" db="EMBL/GenBank/DDBJ databases">
        <authorList>
            <person name="Partida-Martinez L."/>
            <person name="Huntemann M."/>
            <person name="Clum A."/>
            <person name="Wang J."/>
            <person name="Palaniappan K."/>
            <person name="Ritter S."/>
            <person name="Chen I.-M."/>
            <person name="Stamatis D."/>
            <person name="Reddy T."/>
            <person name="O'Malley R."/>
            <person name="Daum C."/>
            <person name="Shapiro N."/>
            <person name="Ivanova N."/>
            <person name="Kyrpides N."/>
            <person name="Woyke T."/>
        </authorList>
    </citation>
    <scope>NUCLEOTIDE SEQUENCE [LARGE SCALE GENOMIC DNA]</scope>
    <source>
        <strain evidence="8 9">AS3.13</strain>
    </source>
</reference>
<protein>
    <recommendedName>
        <fullName evidence="2">histidine kinase</fullName>
        <ecNumber evidence="2">2.7.13.3</ecNumber>
    </recommendedName>
</protein>
<reference evidence="8 9" key="1">
    <citation type="submission" date="2020-08" db="EMBL/GenBank/DDBJ databases">
        <title>The Agave Microbiome: Exploring the role of microbial communities in plant adaptations to desert environments.</title>
        <authorList>
            <person name="Partida-Martinez L.P."/>
        </authorList>
    </citation>
    <scope>NUCLEOTIDE SEQUENCE [LARGE SCALE GENOMIC DNA]</scope>
    <source>
        <strain evidence="8 9">AS3.13</strain>
    </source>
</reference>
<dbReference type="PROSITE" id="PS50109">
    <property type="entry name" value="HIS_KIN"/>
    <property type="match status" value="1"/>
</dbReference>
<dbReference type="CDD" id="cd00082">
    <property type="entry name" value="HisKA"/>
    <property type="match status" value="1"/>
</dbReference>
<keyword evidence="3" id="KW-0597">Phosphoprotein</keyword>
<comment type="caution">
    <text evidence="8">The sequence shown here is derived from an EMBL/GenBank/DDBJ whole genome shotgun (WGS) entry which is preliminary data.</text>
</comment>
<dbReference type="InterPro" id="IPR004358">
    <property type="entry name" value="Sig_transdc_His_kin-like_C"/>
</dbReference>
<dbReference type="Gene3D" id="1.25.40.10">
    <property type="entry name" value="Tetratricopeptide repeat domain"/>
    <property type="match status" value="2"/>
</dbReference>
<feature type="transmembrane region" description="Helical" evidence="5">
    <location>
        <begin position="387"/>
        <end position="410"/>
    </location>
</feature>
<dbReference type="CDD" id="cd16922">
    <property type="entry name" value="HATPase_EvgS-ArcB-TorS-like"/>
    <property type="match status" value="1"/>
</dbReference>
<feature type="signal peptide" evidence="6">
    <location>
        <begin position="1"/>
        <end position="25"/>
    </location>
</feature>
<sequence>MIAPARIAFGALLAIAALGAAPAQAAPVDVAAIEQKMASDPEAALALATAARARLSPTAQRSAPGATLLWLAGEAQVRVGDPRGGLRTLDAAHAAAARAPAPARLLADITLSQGGALTDAGQIADALSTLQRAHRMFVALHDGRSQARALILIALLYASAQDHATALRYFDQVEGSYPNDPGLAMSVENGRGNALLALGRFIEAQQDFREALAAARILRSTPVIAQSLGDLSLAQLRGGDVAGAARSVTAALAVAQRPDAAAFRPQLLAAAADVALHAGDRARARRLVEERFAGVDLAHTILADRHAHDVAYRTFVANGDAAAALPHLAAVQRLDAQATEIARSTSAALAAARFDYANQELRIARLKAAGLARMIAFQRATARSQRMILYGVAGATLLVIALLVTGLALIGRSRNRERAANRDLAASNAQLEKLSLAKTEFLATTSHEIRTPLNGILGMTQVMIADRTLDPLVRERLNVVHGAGQTMRTLVDDILDMAKIETGRLTLETAPFDLHATLDAAARLWREPALAKGLRFEVDMADAPHWISGDAARLRQIVFNLLSNAVKFTDAGLVGLRATTADGRLRIAVTDQGIGMDGATQRIIFESFRQADASTTRRFGGTGLGLAICRNLARAMGGDVTVASRPGEGSQFSLDLPLIVAEPPATVVATGGLLIVERHPITRATLRALFAAEPVVEFCTADDAVARAAELRPRGVLVDTGTYGRAPADLAALVAAAPTARVALLGPPLSENERREVRGAGITNVIEKPVSKQGLVDAIGAMLGHPVRDAA</sequence>
<dbReference type="InterPro" id="IPR011990">
    <property type="entry name" value="TPR-like_helical_dom_sf"/>
</dbReference>
<keyword evidence="5" id="KW-0472">Membrane</keyword>
<keyword evidence="6" id="KW-0732">Signal</keyword>
<dbReference type="Proteomes" id="UP000522313">
    <property type="component" value="Unassembled WGS sequence"/>
</dbReference>
<keyword evidence="5" id="KW-1133">Transmembrane helix</keyword>
<keyword evidence="8" id="KW-0418">Kinase</keyword>
<name>A0A7X0JAX4_9SPHN</name>
<dbReference type="InterPro" id="IPR011006">
    <property type="entry name" value="CheY-like_superfamily"/>
</dbReference>
<evidence type="ECO:0000259" key="7">
    <source>
        <dbReference type="PROSITE" id="PS50109"/>
    </source>
</evidence>
<accession>A0A7X0JAX4</accession>
<dbReference type="SMART" id="SM00388">
    <property type="entry name" value="HisKA"/>
    <property type="match status" value="1"/>
</dbReference>
<organism evidence="8 9">
    <name type="scientific">Sphingomonas endophytica</name>
    <dbReference type="NCBI Taxonomy" id="869719"/>
    <lineage>
        <taxon>Bacteria</taxon>
        <taxon>Pseudomonadati</taxon>
        <taxon>Pseudomonadota</taxon>
        <taxon>Alphaproteobacteria</taxon>
        <taxon>Sphingomonadales</taxon>
        <taxon>Sphingomonadaceae</taxon>
        <taxon>Sphingomonas</taxon>
    </lineage>
</organism>
<evidence type="ECO:0000256" key="1">
    <source>
        <dbReference type="ARBA" id="ARBA00000085"/>
    </source>
</evidence>
<keyword evidence="8" id="KW-0808">Transferase</keyword>
<dbReference type="RefSeq" id="WP_184504295.1">
    <property type="nucleotide sequence ID" value="NZ_JACHBT010000004.1"/>
</dbReference>
<evidence type="ECO:0000313" key="8">
    <source>
        <dbReference type="EMBL" id="MBB6503925.1"/>
    </source>
</evidence>
<proteinExistence type="predicted"/>
<dbReference type="FunFam" id="3.30.565.10:FF:000010">
    <property type="entry name" value="Sensor histidine kinase RcsC"/>
    <property type="match status" value="1"/>
</dbReference>